<feature type="compositionally biased region" description="Low complexity" evidence="12">
    <location>
        <begin position="301"/>
        <end position="312"/>
    </location>
</feature>
<evidence type="ECO:0000256" key="11">
    <source>
        <dbReference type="RuleBase" id="RU000304"/>
    </source>
</evidence>
<evidence type="ECO:0000256" key="12">
    <source>
        <dbReference type="SAM" id="MobiDB-lite"/>
    </source>
</evidence>
<dbReference type="Gene3D" id="3.30.200.20">
    <property type="entry name" value="Phosphorylase Kinase, domain 1"/>
    <property type="match status" value="1"/>
</dbReference>
<evidence type="ECO:0000259" key="13">
    <source>
        <dbReference type="PROSITE" id="PS50011"/>
    </source>
</evidence>
<feature type="binding site" evidence="10">
    <location>
        <position position="42"/>
    </location>
    <ligand>
        <name>ATP</name>
        <dbReference type="ChEBI" id="CHEBI:30616"/>
    </ligand>
</feature>
<evidence type="ECO:0000256" key="10">
    <source>
        <dbReference type="PROSITE-ProRule" id="PRU10141"/>
    </source>
</evidence>
<dbReference type="PROSITE" id="PS00107">
    <property type="entry name" value="PROTEIN_KINASE_ATP"/>
    <property type="match status" value="1"/>
</dbReference>
<dbReference type="InterPro" id="IPR000719">
    <property type="entry name" value="Prot_kinase_dom"/>
</dbReference>
<dbReference type="Proteomes" id="UP001217089">
    <property type="component" value="Unassembled WGS sequence"/>
</dbReference>
<keyword evidence="8 10" id="KW-0067">ATP-binding</keyword>
<feature type="region of interest" description="Disordered" evidence="12">
    <location>
        <begin position="294"/>
        <end position="321"/>
    </location>
</feature>
<dbReference type="InterPro" id="IPR011009">
    <property type="entry name" value="Kinase-like_dom_sf"/>
</dbReference>
<proteinExistence type="inferred from homology"/>
<keyword evidence="6 10" id="KW-0547">Nucleotide-binding</keyword>
<evidence type="ECO:0000256" key="9">
    <source>
        <dbReference type="ARBA" id="ARBA00048789"/>
    </source>
</evidence>
<accession>A0ABQ9EET0</accession>
<evidence type="ECO:0000256" key="5">
    <source>
        <dbReference type="ARBA" id="ARBA00022679"/>
    </source>
</evidence>
<dbReference type="SUPFAM" id="SSF56112">
    <property type="entry name" value="Protein kinase-like (PK-like)"/>
    <property type="match status" value="1"/>
</dbReference>
<evidence type="ECO:0000256" key="3">
    <source>
        <dbReference type="ARBA" id="ARBA00022490"/>
    </source>
</evidence>
<comment type="subcellular location">
    <subcellularLocation>
        <location evidence="1">Cytoplasm</location>
    </subcellularLocation>
</comment>
<evidence type="ECO:0000313" key="14">
    <source>
        <dbReference type="EMBL" id="KAJ8302005.1"/>
    </source>
</evidence>
<evidence type="ECO:0000256" key="2">
    <source>
        <dbReference type="ARBA" id="ARBA00012442"/>
    </source>
</evidence>
<organism evidence="14 15">
    <name type="scientific">Tegillarca granosa</name>
    <name type="common">Malaysian cockle</name>
    <name type="synonym">Anadara granosa</name>
    <dbReference type="NCBI Taxonomy" id="220873"/>
    <lineage>
        <taxon>Eukaryota</taxon>
        <taxon>Metazoa</taxon>
        <taxon>Spiralia</taxon>
        <taxon>Lophotrochozoa</taxon>
        <taxon>Mollusca</taxon>
        <taxon>Bivalvia</taxon>
        <taxon>Autobranchia</taxon>
        <taxon>Pteriomorphia</taxon>
        <taxon>Arcoida</taxon>
        <taxon>Arcoidea</taxon>
        <taxon>Arcidae</taxon>
        <taxon>Tegillarca</taxon>
    </lineage>
</organism>
<evidence type="ECO:0000256" key="6">
    <source>
        <dbReference type="ARBA" id="ARBA00022741"/>
    </source>
</evidence>
<sequence length="366" mass="41291">MMRNFRATDNYVYSLEERLGQGATGDVYKGTHKKTGQIVALKIFDPKCGFQVGREIGALRKLKHPNIVTFYSVETDTDTKKTVLVMELCERGSLLDFLKEPENLHGLEEEQYLRVFRDLVAGVKHQRDNGFSHRDIKPGNILVFVDEAGNFVYKLSDFGTAKQLSDDGMFQSLVGTEEYLHPDIFRAAFIDNRKGREFSIAADLWSLGATLFHTATGRVPFQPFQGRYDRKTIIPGIADVPVFDDLISVHDDYRTAVRISHVGWKNPAQILNDTQTKIQEIRSEIQQHLQTYKESESDVMPTLQTTSSPLSSTKHRQLAQNVSASVGGIQREISESRSLAMETRDQIQSLSSLLQDMPVPVTCDTT</sequence>
<dbReference type="PANTHER" id="PTHR22969">
    <property type="entry name" value="IKB KINASE"/>
    <property type="match status" value="1"/>
</dbReference>
<dbReference type="EC" id="2.7.11.10" evidence="2"/>
<dbReference type="InterPro" id="IPR008271">
    <property type="entry name" value="Ser/Thr_kinase_AS"/>
</dbReference>
<evidence type="ECO:0000256" key="7">
    <source>
        <dbReference type="ARBA" id="ARBA00022777"/>
    </source>
</evidence>
<comment type="catalytic activity">
    <reaction evidence="9">
        <text>L-seryl-[I-kappa-B protein] + ATP = O-phospho-L-seryl-[I-kappa-B protein] + ADP + H(+)</text>
        <dbReference type="Rhea" id="RHEA:19073"/>
        <dbReference type="Rhea" id="RHEA-COMP:13698"/>
        <dbReference type="Rhea" id="RHEA-COMP:13699"/>
        <dbReference type="ChEBI" id="CHEBI:15378"/>
        <dbReference type="ChEBI" id="CHEBI:29999"/>
        <dbReference type="ChEBI" id="CHEBI:30616"/>
        <dbReference type="ChEBI" id="CHEBI:83421"/>
        <dbReference type="ChEBI" id="CHEBI:456216"/>
        <dbReference type="EC" id="2.7.11.10"/>
    </reaction>
</comment>
<dbReference type="Gene3D" id="1.10.510.10">
    <property type="entry name" value="Transferase(Phosphotransferase) domain 1"/>
    <property type="match status" value="1"/>
</dbReference>
<keyword evidence="7" id="KW-0418">Kinase</keyword>
<dbReference type="PROSITE" id="PS00108">
    <property type="entry name" value="PROTEIN_KINASE_ST"/>
    <property type="match status" value="1"/>
</dbReference>
<gene>
    <name evidence="14" type="ORF">KUTeg_020992</name>
</gene>
<evidence type="ECO:0000256" key="8">
    <source>
        <dbReference type="ARBA" id="ARBA00022840"/>
    </source>
</evidence>
<dbReference type="SMART" id="SM00220">
    <property type="entry name" value="S_TKc"/>
    <property type="match status" value="1"/>
</dbReference>
<dbReference type="PROSITE" id="PS50011">
    <property type="entry name" value="PROTEIN_KINASE_DOM"/>
    <property type="match status" value="1"/>
</dbReference>
<dbReference type="EMBL" id="JARBDR010000918">
    <property type="protein sequence ID" value="KAJ8302005.1"/>
    <property type="molecule type" value="Genomic_DNA"/>
</dbReference>
<keyword evidence="5" id="KW-0808">Transferase</keyword>
<dbReference type="InterPro" id="IPR017441">
    <property type="entry name" value="Protein_kinase_ATP_BS"/>
</dbReference>
<protein>
    <recommendedName>
        <fullName evidence="2">IkappaB kinase</fullName>
        <ecNumber evidence="2">2.7.11.10</ecNumber>
    </recommendedName>
</protein>
<dbReference type="PANTHER" id="PTHR22969:SF15">
    <property type="entry name" value="FI05319P"/>
    <property type="match status" value="1"/>
</dbReference>
<name>A0ABQ9EET0_TEGGR</name>
<reference evidence="14 15" key="1">
    <citation type="submission" date="2022-12" db="EMBL/GenBank/DDBJ databases">
        <title>Chromosome-level genome of Tegillarca granosa.</title>
        <authorList>
            <person name="Kim J."/>
        </authorList>
    </citation>
    <scope>NUCLEOTIDE SEQUENCE [LARGE SCALE GENOMIC DNA]</scope>
    <source>
        <strain evidence="14">Teg-2019</strain>
        <tissue evidence="14">Adductor muscle</tissue>
    </source>
</reference>
<evidence type="ECO:0000313" key="15">
    <source>
        <dbReference type="Proteomes" id="UP001217089"/>
    </source>
</evidence>
<evidence type="ECO:0000256" key="1">
    <source>
        <dbReference type="ARBA" id="ARBA00004496"/>
    </source>
</evidence>
<feature type="domain" description="Protein kinase" evidence="13">
    <location>
        <begin position="13"/>
        <end position="318"/>
    </location>
</feature>
<dbReference type="Pfam" id="PF00069">
    <property type="entry name" value="Pkinase"/>
    <property type="match status" value="1"/>
</dbReference>
<dbReference type="InterPro" id="IPR051180">
    <property type="entry name" value="IKK"/>
</dbReference>
<keyword evidence="3" id="KW-0963">Cytoplasm</keyword>
<comment type="similarity">
    <text evidence="11">Belongs to the protein kinase superfamily.</text>
</comment>
<keyword evidence="15" id="KW-1185">Reference proteome</keyword>
<evidence type="ECO:0000256" key="4">
    <source>
        <dbReference type="ARBA" id="ARBA00022527"/>
    </source>
</evidence>
<comment type="caution">
    <text evidence="14">The sequence shown here is derived from an EMBL/GenBank/DDBJ whole genome shotgun (WGS) entry which is preliminary data.</text>
</comment>
<keyword evidence="4 11" id="KW-0723">Serine/threonine-protein kinase</keyword>